<evidence type="ECO:0000313" key="2">
    <source>
        <dbReference type="EMBL" id="KAG0471767.1"/>
    </source>
</evidence>
<protein>
    <submittedName>
        <fullName evidence="2">Uncharacterized protein</fullName>
    </submittedName>
</protein>
<evidence type="ECO:0000313" key="4">
    <source>
        <dbReference type="Proteomes" id="UP000639772"/>
    </source>
</evidence>
<name>A0A835QMW6_VANPL</name>
<dbReference type="EMBL" id="JADCNM010000008">
    <property type="protein sequence ID" value="KAG0471767.1"/>
    <property type="molecule type" value="Genomic_DNA"/>
</dbReference>
<organism evidence="2 4">
    <name type="scientific">Vanilla planifolia</name>
    <name type="common">Vanilla</name>
    <dbReference type="NCBI Taxonomy" id="51239"/>
    <lineage>
        <taxon>Eukaryota</taxon>
        <taxon>Viridiplantae</taxon>
        <taxon>Streptophyta</taxon>
        <taxon>Embryophyta</taxon>
        <taxon>Tracheophyta</taxon>
        <taxon>Spermatophyta</taxon>
        <taxon>Magnoliopsida</taxon>
        <taxon>Liliopsida</taxon>
        <taxon>Asparagales</taxon>
        <taxon>Orchidaceae</taxon>
        <taxon>Vanilloideae</taxon>
        <taxon>Vanilleae</taxon>
        <taxon>Vanilla</taxon>
    </lineage>
</organism>
<evidence type="ECO:0000313" key="3">
    <source>
        <dbReference type="Proteomes" id="UP000636800"/>
    </source>
</evidence>
<accession>A0A835QMW6</accession>
<dbReference type="AlphaFoldDB" id="A0A835QMW6"/>
<comment type="caution">
    <text evidence="2">The sequence shown here is derived from an EMBL/GenBank/DDBJ whole genome shotgun (WGS) entry which is preliminary data.</text>
</comment>
<dbReference type="EMBL" id="JADCNL010000008">
    <property type="protein sequence ID" value="KAG0470231.1"/>
    <property type="molecule type" value="Genomic_DNA"/>
</dbReference>
<dbReference type="Proteomes" id="UP000636800">
    <property type="component" value="Unassembled WGS sequence"/>
</dbReference>
<sequence length="72" mass="8248">METVIEILVAKRVQKDHTEVIFKEPVSLEKHKMDERICETADEGNLHDQLESWASSNMHVGSLLTRVLNGFN</sequence>
<evidence type="ECO:0000313" key="1">
    <source>
        <dbReference type="EMBL" id="KAG0470231.1"/>
    </source>
</evidence>
<proteinExistence type="predicted"/>
<keyword evidence="3" id="KW-1185">Reference proteome</keyword>
<reference evidence="3 4" key="1">
    <citation type="journal article" date="2020" name="Nat. Food">
        <title>A phased Vanilla planifolia genome enables genetic improvement of flavour and production.</title>
        <authorList>
            <person name="Hasing T."/>
            <person name="Tang H."/>
            <person name="Brym M."/>
            <person name="Khazi F."/>
            <person name="Huang T."/>
            <person name="Chambers A.H."/>
        </authorList>
    </citation>
    <scope>NUCLEOTIDE SEQUENCE [LARGE SCALE GENOMIC DNA]</scope>
    <source>
        <tissue evidence="2">Leaf</tissue>
    </source>
</reference>
<dbReference type="Proteomes" id="UP000639772">
    <property type="component" value="Unassembled WGS sequence"/>
</dbReference>
<gene>
    <name evidence="2" type="ORF">HPP92_016313</name>
    <name evidence="1" type="ORF">HPP92_016931</name>
</gene>